<name>A0A194WZR9_MOLSC</name>
<reference evidence="2 3" key="1">
    <citation type="submission" date="2015-10" db="EMBL/GenBank/DDBJ databases">
        <title>Full genome of DAOMC 229536 Phialocephala scopiformis, a fungal endophyte of spruce producing the potent anti-insectan compound rugulosin.</title>
        <authorList>
            <consortium name="DOE Joint Genome Institute"/>
            <person name="Walker A.K."/>
            <person name="Frasz S.L."/>
            <person name="Seifert K.A."/>
            <person name="Miller J.D."/>
            <person name="Mondo S.J."/>
            <person name="Labutti K."/>
            <person name="Lipzen A."/>
            <person name="Dockter R."/>
            <person name="Kennedy M."/>
            <person name="Grigoriev I.V."/>
            <person name="Spatafora J.W."/>
        </authorList>
    </citation>
    <scope>NUCLEOTIDE SEQUENCE [LARGE SCALE GENOMIC DNA]</scope>
    <source>
        <strain evidence="2 3">CBS 120377</strain>
    </source>
</reference>
<gene>
    <name evidence="2" type="ORF">LY89DRAFT_651646</name>
</gene>
<organism evidence="2 3">
    <name type="scientific">Mollisia scopiformis</name>
    <name type="common">Conifer needle endophyte fungus</name>
    <name type="synonym">Phialocephala scopiformis</name>
    <dbReference type="NCBI Taxonomy" id="149040"/>
    <lineage>
        <taxon>Eukaryota</taxon>
        <taxon>Fungi</taxon>
        <taxon>Dikarya</taxon>
        <taxon>Ascomycota</taxon>
        <taxon>Pezizomycotina</taxon>
        <taxon>Leotiomycetes</taxon>
        <taxon>Helotiales</taxon>
        <taxon>Mollisiaceae</taxon>
        <taxon>Mollisia</taxon>
    </lineage>
</organism>
<dbReference type="InParanoid" id="A0A194WZR9"/>
<dbReference type="AlphaFoldDB" id="A0A194WZR9"/>
<evidence type="ECO:0000259" key="1">
    <source>
        <dbReference type="Pfam" id="PF06985"/>
    </source>
</evidence>
<dbReference type="PANTHER" id="PTHR33112">
    <property type="entry name" value="DOMAIN PROTEIN, PUTATIVE-RELATED"/>
    <property type="match status" value="1"/>
</dbReference>
<dbReference type="GeneID" id="28821901"/>
<dbReference type="RefSeq" id="XP_018067796.1">
    <property type="nucleotide sequence ID" value="XM_018212175.1"/>
</dbReference>
<dbReference type="EMBL" id="KQ947422">
    <property type="protein sequence ID" value="KUJ13441.1"/>
    <property type="molecule type" value="Genomic_DNA"/>
</dbReference>
<accession>A0A194WZR9</accession>
<feature type="domain" description="Heterokaryon incompatibility" evidence="1">
    <location>
        <begin position="259"/>
        <end position="415"/>
    </location>
</feature>
<evidence type="ECO:0000313" key="3">
    <source>
        <dbReference type="Proteomes" id="UP000070700"/>
    </source>
</evidence>
<dbReference type="KEGG" id="psco:LY89DRAFT_651646"/>
<dbReference type="Pfam" id="PF06985">
    <property type="entry name" value="HET"/>
    <property type="match status" value="1"/>
</dbReference>
<keyword evidence="3" id="KW-1185">Reference proteome</keyword>
<evidence type="ECO:0000313" key="2">
    <source>
        <dbReference type="EMBL" id="KUJ13441.1"/>
    </source>
</evidence>
<protein>
    <submittedName>
        <fullName evidence="2">HET-domain-containing protein</fullName>
    </submittedName>
</protein>
<dbReference type="InterPro" id="IPR010730">
    <property type="entry name" value="HET"/>
</dbReference>
<proteinExistence type="predicted"/>
<dbReference type="Proteomes" id="UP000070700">
    <property type="component" value="Unassembled WGS sequence"/>
</dbReference>
<sequence length="714" mass="82035">MSATCQASANFLAFNDEDIKAIRNNTTTKKVLERDIDIRLDCEVLLETTQFRNGTLQVKNWRTGATVLCGECDFCTLLLDGLQREFSSTTCEWGVERILGKEGEKIWFQLNKVEFGRLPSSFLNGWENLESRGVSVLIFRGWGTCLGESSNMARFDVEVTFEFFTDRVDPFIELLNIYRRSLESTPLSESNVAKIKNWINDCDENHQNCWSDDSTSNEDSMPYFLPTRLLSIGKEGGNVRLVPTSFLKADPKTAEKISYVALSYCWGSAETAGGSLLMTTHQTMKSRLQRIEINTMPQAFKDAITVAHKLRIQYLWIDSLCIIQDDPPDWQKESSNMAEIFSNAYLTIAAAQGSSCNDTFLSRELLQVEIPFQIRSDEFEEKDCVLGLRFRRPNTDKMSEINQSRWVTRGWTFQEDCLARRVLIFGEKKLLFSCRTVERVEDIDAQKTRPHWVDNVLDTSTGRNTASTKRSEYDHWRDLCRHYTRRFLTCPEDKLPAISGMASLMAKRREAEYLAGLWKSDLEHDLFWYPTRSVESVRIYRAPSWSWASLDGALAWFDSRTCSQNSCQMHCTILDVGTIPLGLDPLGAVSDGFLKVSGRLLKIDVAWTDDPNKYRWRLDFAGKEVARAIPDDPTRSDQSKIIRRQSFWALLFATCQGDKQRPRGILLKETGRQRENWDEFQRVGIFKVLYGPASNERTAIDAWLRMEERTIIIV</sequence>
<dbReference type="PANTHER" id="PTHR33112:SF16">
    <property type="entry name" value="HETEROKARYON INCOMPATIBILITY DOMAIN-CONTAINING PROTEIN"/>
    <property type="match status" value="1"/>
</dbReference>
<dbReference type="OrthoDB" id="5347061at2759"/>